<feature type="transmembrane region" description="Helical" evidence="1">
    <location>
        <begin position="123"/>
        <end position="147"/>
    </location>
</feature>
<dbReference type="InterPro" id="IPR039708">
    <property type="entry name" value="MT1774/Rv1733c-like"/>
</dbReference>
<comment type="caution">
    <text evidence="2">The sequence shown here is derived from an EMBL/GenBank/DDBJ whole genome shotgun (WGS) entry which is preliminary data.</text>
</comment>
<sequence>MPLLRATDHARALLRRAQLALAVLAVLIAVPVGVLAGASRADAPAPHHDTARAELLEPALPAEAAVAGDLVPVEAHWLGPRGELHWGTLRAPAGLPAGASVTVALDDSGAIVPPPPPVAGPTATGLAAGLGTLAICWSVLALAGAIWRARLAARDNRALTREWARVEPVWSRRRV</sequence>
<dbReference type="RefSeq" id="WP_252440052.1">
    <property type="nucleotide sequence ID" value="NZ_JAGSOV010000037.1"/>
</dbReference>
<keyword evidence="1" id="KW-0472">Membrane</keyword>
<dbReference type="PANTHER" id="PTHR42305">
    <property type="entry name" value="MEMBRANE PROTEIN RV1733C-RELATED"/>
    <property type="match status" value="1"/>
</dbReference>
<evidence type="ECO:0008006" key="4">
    <source>
        <dbReference type="Google" id="ProtNLM"/>
    </source>
</evidence>
<keyword evidence="3" id="KW-1185">Reference proteome</keyword>
<keyword evidence="1" id="KW-0812">Transmembrane</keyword>
<gene>
    <name evidence="2" type="ORF">KDL28_17785</name>
</gene>
<reference evidence="2" key="1">
    <citation type="submission" date="2021-04" db="EMBL/GenBank/DDBJ databases">
        <title>Pseudonocardia sp. nov., isolated from sandy soil of mangrove forest.</title>
        <authorList>
            <person name="Zan Z."/>
            <person name="Huang R."/>
            <person name="Liu W."/>
        </authorList>
    </citation>
    <scope>NUCLEOTIDE SEQUENCE</scope>
    <source>
        <strain evidence="2">S2-4</strain>
    </source>
</reference>
<keyword evidence="1" id="KW-1133">Transmembrane helix</keyword>
<name>A0ABT1A276_9PSEU</name>
<dbReference type="EMBL" id="JAGSOV010000037">
    <property type="protein sequence ID" value="MCO1656914.1"/>
    <property type="molecule type" value="Genomic_DNA"/>
</dbReference>
<dbReference type="PANTHER" id="PTHR42305:SF1">
    <property type="entry name" value="MEMBRANE PROTEIN RV1733C-RELATED"/>
    <property type="match status" value="1"/>
</dbReference>
<evidence type="ECO:0000313" key="2">
    <source>
        <dbReference type="EMBL" id="MCO1656914.1"/>
    </source>
</evidence>
<dbReference type="Proteomes" id="UP001165283">
    <property type="component" value="Unassembled WGS sequence"/>
</dbReference>
<organism evidence="2 3">
    <name type="scientific">Pseudonocardia humida</name>
    <dbReference type="NCBI Taxonomy" id="2800819"/>
    <lineage>
        <taxon>Bacteria</taxon>
        <taxon>Bacillati</taxon>
        <taxon>Actinomycetota</taxon>
        <taxon>Actinomycetes</taxon>
        <taxon>Pseudonocardiales</taxon>
        <taxon>Pseudonocardiaceae</taxon>
        <taxon>Pseudonocardia</taxon>
    </lineage>
</organism>
<accession>A0ABT1A276</accession>
<proteinExistence type="predicted"/>
<protein>
    <recommendedName>
        <fullName evidence="4">Transmembrane protein</fullName>
    </recommendedName>
</protein>
<evidence type="ECO:0000256" key="1">
    <source>
        <dbReference type="SAM" id="Phobius"/>
    </source>
</evidence>
<evidence type="ECO:0000313" key="3">
    <source>
        <dbReference type="Proteomes" id="UP001165283"/>
    </source>
</evidence>